<dbReference type="SUPFAM" id="SSF53474">
    <property type="entry name" value="alpha/beta-Hydrolases"/>
    <property type="match status" value="1"/>
</dbReference>
<protein>
    <submittedName>
        <fullName evidence="2">Pimeloyl-ACP methyl ester carboxylesterase</fullName>
    </submittedName>
</protein>
<accession>A0ABR6LUI1</accession>
<dbReference type="InterPro" id="IPR029058">
    <property type="entry name" value="AB_hydrolase_fold"/>
</dbReference>
<name>A0ABR6LUI1_9ACTN</name>
<dbReference type="Proteomes" id="UP000530530">
    <property type="component" value="Unassembled WGS sequence"/>
</dbReference>
<organism evidence="2 3">
    <name type="scientific">Streptomyces rapamycinicus</name>
    <dbReference type="NCBI Taxonomy" id="1226757"/>
    <lineage>
        <taxon>Bacteria</taxon>
        <taxon>Bacillati</taxon>
        <taxon>Actinomycetota</taxon>
        <taxon>Actinomycetes</taxon>
        <taxon>Kitasatosporales</taxon>
        <taxon>Streptomycetaceae</taxon>
        <taxon>Streptomyces</taxon>
        <taxon>Streptomyces violaceusniger group</taxon>
    </lineage>
</organism>
<gene>
    <name evidence="2" type="ORF">BJY27_006199</name>
</gene>
<dbReference type="EMBL" id="JACHNG010000001">
    <property type="protein sequence ID" value="MBB4785238.1"/>
    <property type="molecule type" value="Genomic_DNA"/>
</dbReference>
<evidence type="ECO:0000313" key="2">
    <source>
        <dbReference type="EMBL" id="MBB4785238.1"/>
    </source>
</evidence>
<comment type="caution">
    <text evidence="2">The sequence shown here is derived from an EMBL/GenBank/DDBJ whole genome shotgun (WGS) entry which is preliminary data.</text>
</comment>
<sequence length="143" mass="15042">MPHLEVELSAGTIEYEDTGGEGPVAVLLHGVAMDGSLWREVVAALAPDVRRVVPTLPLGGHRPPMRPDADLSVLGVARLNCSTGPTPRAPSTAPPWRPGVRGPRHAARARLAPGRSAAPGQPGGDPRQLYPDPPRTSRAPWPT</sequence>
<evidence type="ECO:0000256" key="1">
    <source>
        <dbReference type="SAM" id="MobiDB-lite"/>
    </source>
</evidence>
<reference evidence="2 3" key="1">
    <citation type="submission" date="2020-08" db="EMBL/GenBank/DDBJ databases">
        <title>Sequencing the genomes of 1000 actinobacteria strains.</title>
        <authorList>
            <person name="Klenk H.-P."/>
        </authorList>
    </citation>
    <scope>NUCLEOTIDE SEQUENCE [LARGE SCALE GENOMIC DNA]</scope>
    <source>
        <strain evidence="2 3">DSM 41530</strain>
    </source>
</reference>
<feature type="region of interest" description="Disordered" evidence="1">
    <location>
        <begin position="82"/>
        <end position="143"/>
    </location>
</feature>
<dbReference type="Gene3D" id="3.40.50.1820">
    <property type="entry name" value="alpha/beta hydrolase"/>
    <property type="match status" value="1"/>
</dbReference>
<keyword evidence="3" id="KW-1185">Reference proteome</keyword>
<evidence type="ECO:0000313" key="3">
    <source>
        <dbReference type="Proteomes" id="UP000530530"/>
    </source>
</evidence>
<proteinExistence type="predicted"/>